<organism evidence="1 2">
    <name type="scientific">Labeo rohita</name>
    <name type="common">Indian major carp</name>
    <name type="synonym">Cyprinus rohita</name>
    <dbReference type="NCBI Taxonomy" id="84645"/>
    <lineage>
        <taxon>Eukaryota</taxon>
        <taxon>Metazoa</taxon>
        <taxon>Chordata</taxon>
        <taxon>Craniata</taxon>
        <taxon>Vertebrata</taxon>
        <taxon>Euteleostomi</taxon>
        <taxon>Actinopterygii</taxon>
        <taxon>Neopterygii</taxon>
        <taxon>Teleostei</taxon>
        <taxon>Ostariophysi</taxon>
        <taxon>Cypriniformes</taxon>
        <taxon>Cyprinidae</taxon>
        <taxon>Labeoninae</taxon>
        <taxon>Labeonini</taxon>
        <taxon>Labeo</taxon>
    </lineage>
</organism>
<keyword evidence="2" id="KW-1185">Reference proteome</keyword>
<sequence length="101" mass="11266">MYLFELTLSLLSPCAQHTAPDGTTAHHTGKETFMANMERLWKSVNGSLDHALASTVVAQHHLWLTLANRPEQDRNCFLSVLIPPSKLFGEGLNAFQAQFED</sequence>
<gene>
    <name evidence="1" type="ORF">ROHU_027886</name>
</gene>
<evidence type="ECO:0000313" key="1">
    <source>
        <dbReference type="EMBL" id="RXN15724.1"/>
    </source>
</evidence>
<comment type="caution">
    <text evidence="1">The sequence shown here is derived from an EMBL/GenBank/DDBJ whole genome shotgun (WGS) entry which is preliminary data.</text>
</comment>
<dbReference type="AlphaFoldDB" id="A0A498M918"/>
<dbReference type="Proteomes" id="UP000290572">
    <property type="component" value="Unassembled WGS sequence"/>
</dbReference>
<protein>
    <submittedName>
        <fullName evidence="1">Histone-like protein</fullName>
    </submittedName>
</protein>
<dbReference type="EMBL" id="QBIY01012829">
    <property type="protein sequence ID" value="RXN15724.1"/>
    <property type="molecule type" value="Genomic_DNA"/>
</dbReference>
<proteinExistence type="predicted"/>
<name>A0A498M918_LABRO</name>
<evidence type="ECO:0000313" key="2">
    <source>
        <dbReference type="Proteomes" id="UP000290572"/>
    </source>
</evidence>
<reference evidence="1 2" key="1">
    <citation type="submission" date="2018-03" db="EMBL/GenBank/DDBJ databases">
        <title>Draft genome sequence of Rohu Carp (Labeo rohita).</title>
        <authorList>
            <person name="Das P."/>
            <person name="Kushwaha B."/>
            <person name="Joshi C.G."/>
            <person name="Kumar D."/>
            <person name="Nagpure N.S."/>
            <person name="Sahoo L."/>
            <person name="Das S.P."/>
            <person name="Bit A."/>
            <person name="Patnaik S."/>
            <person name="Meher P.K."/>
            <person name="Jayasankar P."/>
            <person name="Koringa P.G."/>
            <person name="Patel N.V."/>
            <person name="Hinsu A.T."/>
            <person name="Kumar R."/>
            <person name="Pandey M."/>
            <person name="Agarwal S."/>
            <person name="Srivastava S."/>
            <person name="Singh M."/>
            <person name="Iquebal M.A."/>
            <person name="Jaiswal S."/>
            <person name="Angadi U.B."/>
            <person name="Kumar N."/>
            <person name="Raza M."/>
            <person name="Shah T.M."/>
            <person name="Rai A."/>
            <person name="Jena J.K."/>
        </authorList>
    </citation>
    <scope>NUCLEOTIDE SEQUENCE [LARGE SCALE GENOMIC DNA]</scope>
    <source>
        <strain evidence="1">DASCIFA01</strain>
        <tissue evidence="1">Testis</tissue>
    </source>
</reference>
<accession>A0A498M918</accession>